<proteinExistence type="predicted"/>
<protein>
    <submittedName>
        <fullName evidence="3">3-beta-hydroxy-Delta(5)-steroid dehydrogenase</fullName>
    </submittedName>
</protein>
<dbReference type="PANTHER" id="PTHR12126">
    <property type="entry name" value="NADH-UBIQUINONE OXIDOREDUCTASE 39 KDA SUBUNIT-RELATED"/>
    <property type="match status" value="1"/>
</dbReference>
<name>A0AA37SEA5_9PROT</name>
<dbReference type="PANTHER" id="PTHR12126:SF11">
    <property type="entry name" value="NADH DEHYDROGENASE [UBIQUINONE] 1 ALPHA SUBCOMPLEX SUBUNIT 9, MITOCHONDRIAL"/>
    <property type="match status" value="1"/>
</dbReference>
<evidence type="ECO:0000259" key="2">
    <source>
        <dbReference type="Pfam" id="PF13460"/>
    </source>
</evidence>
<dbReference type="InterPro" id="IPR016040">
    <property type="entry name" value="NAD(P)-bd_dom"/>
</dbReference>
<dbReference type="CDD" id="cd05271">
    <property type="entry name" value="NDUFA9_like_SDR_a"/>
    <property type="match status" value="1"/>
</dbReference>
<evidence type="ECO:0000313" key="4">
    <source>
        <dbReference type="Proteomes" id="UP001156708"/>
    </source>
</evidence>
<keyword evidence="4" id="KW-1185">Reference proteome</keyword>
<dbReference type="InterPro" id="IPR036291">
    <property type="entry name" value="NAD(P)-bd_dom_sf"/>
</dbReference>
<dbReference type="AlphaFoldDB" id="A0AA37SEA5"/>
<feature type="domain" description="NAD(P)-binding" evidence="2">
    <location>
        <begin position="39"/>
        <end position="161"/>
    </location>
</feature>
<dbReference type="RefSeq" id="WP_228123655.1">
    <property type="nucleotide sequence ID" value="NZ_BARA01000024.1"/>
</dbReference>
<reference evidence="4" key="1">
    <citation type="journal article" date="2019" name="Int. J. Syst. Evol. Microbiol.">
        <title>The Global Catalogue of Microorganisms (GCM) 10K type strain sequencing project: providing services to taxonomists for standard genome sequencing and annotation.</title>
        <authorList>
            <consortium name="The Broad Institute Genomics Platform"/>
            <consortium name="The Broad Institute Genome Sequencing Center for Infectious Disease"/>
            <person name="Wu L."/>
            <person name="Ma J."/>
        </authorList>
    </citation>
    <scope>NUCLEOTIDE SEQUENCE [LARGE SCALE GENOMIC DNA]</scope>
    <source>
        <strain evidence="4">NBRC 12467</strain>
    </source>
</reference>
<dbReference type="Pfam" id="PF13460">
    <property type="entry name" value="NAD_binding_10"/>
    <property type="match status" value="1"/>
</dbReference>
<evidence type="ECO:0000256" key="1">
    <source>
        <dbReference type="SAM" id="MobiDB-lite"/>
    </source>
</evidence>
<accession>A0AA37SEA5</accession>
<organism evidence="3 4">
    <name type="scientific">Gluconobacter sphaericus NBRC 12467</name>
    <dbReference type="NCBI Taxonomy" id="1307951"/>
    <lineage>
        <taxon>Bacteria</taxon>
        <taxon>Pseudomonadati</taxon>
        <taxon>Pseudomonadota</taxon>
        <taxon>Alphaproteobacteria</taxon>
        <taxon>Acetobacterales</taxon>
        <taxon>Acetobacteraceae</taxon>
        <taxon>Gluconobacter</taxon>
    </lineage>
</organism>
<feature type="region of interest" description="Disordered" evidence="1">
    <location>
        <begin position="1"/>
        <end position="22"/>
    </location>
</feature>
<sequence length="341" mass="36191">MRTNFSVEGTGGGMSDGICEGSGPDRGVQSVGRVVAVLGGGGFVGRELVGRLVASGHVVRVGSRNPEGDQALARFPGDGRVEFIKASVNDVGSLERLFSGADAGINLVSIMSPDVKAMHRVNVEGARLAALAAQREGVGQYMHMSAIGASIRSPGNYGRSKRLAECAVREVFPESALLRPSVIFGPDDSFFNMFALIAKLSPVLPVFAAGTRFQPVYVGDVARAAMALLTPERAGMTVEAGGPDVLTMKELMAFVLEASGRRRLLLPVPDWVAKLEAEILEALPGHLLTRDQVVMMGLDNVVQPGADDLQSLGMKPTAMRSVVPGYLNGSVCETWRRFRKL</sequence>
<dbReference type="InterPro" id="IPR051207">
    <property type="entry name" value="ComplexI_NDUFA9_subunit"/>
</dbReference>
<gene>
    <name evidence="3" type="ORF">GCM10007872_05580</name>
</gene>
<comment type="caution">
    <text evidence="3">The sequence shown here is derived from an EMBL/GenBank/DDBJ whole genome shotgun (WGS) entry which is preliminary data.</text>
</comment>
<dbReference type="Gene3D" id="3.40.50.720">
    <property type="entry name" value="NAD(P)-binding Rossmann-like Domain"/>
    <property type="match status" value="1"/>
</dbReference>
<evidence type="ECO:0000313" key="3">
    <source>
        <dbReference type="EMBL" id="GLQ83650.1"/>
    </source>
</evidence>
<dbReference type="GO" id="GO:0044877">
    <property type="term" value="F:protein-containing complex binding"/>
    <property type="evidence" value="ECO:0007669"/>
    <property type="project" value="TreeGrafter"/>
</dbReference>
<dbReference type="Proteomes" id="UP001156708">
    <property type="component" value="Unassembled WGS sequence"/>
</dbReference>
<dbReference type="EMBL" id="BSNZ01000003">
    <property type="protein sequence ID" value="GLQ83650.1"/>
    <property type="molecule type" value="Genomic_DNA"/>
</dbReference>
<dbReference type="SUPFAM" id="SSF51735">
    <property type="entry name" value="NAD(P)-binding Rossmann-fold domains"/>
    <property type="match status" value="1"/>
</dbReference>